<comment type="caution">
    <text evidence="2">The sequence shown here is derived from an EMBL/GenBank/DDBJ whole genome shotgun (WGS) entry which is preliminary data.</text>
</comment>
<dbReference type="Proteomes" id="UP000053958">
    <property type="component" value="Unassembled WGS sequence"/>
</dbReference>
<name>A0A0F4YIA7_RASE3</name>
<gene>
    <name evidence="2" type="ORF">T310_8459</name>
</gene>
<sequence>KHPGCNRRANRPSTQTSRYRRRAGSGKTPAAPSTGRAPAGASGPHLRSASTQEPWPQASCRCRRAREQLRSRRTSEQGVHLRPGVRLYCFRTDRFGQLHRRRIQAECSRAG</sequence>
<feature type="region of interest" description="Disordered" evidence="1">
    <location>
        <begin position="1"/>
        <end position="60"/>
    </location>
</feature>
<proteinExistence type="predicted"/>
<evidence type="ECO:0000313" key="2">
    <source>
        <dbReference type="EMBL" id="KKA17601.1"/>
    </source>
</evidence>
<organism evidence="2 3">
    <name type="scientific">Rasamsonia emersonii (strain ATCC 16479 / CBS 393.64 / IMI 116815)</name>
    <dbReference type="NCBI Taxonomy" id="1408163"/>
    <lineage>
        <taxon>Eukaryota</taxon>
        <taxon>Fungi</taxon>
        <taxon>Dikarya</taxon>
        <taxon>Ascomycota</taxon>
        <taxon>Pezizomycotina</taxon>
        <taxon>Eurotiomycetes</taxon>
        <taxon>Eurotiomycetidae</taxon>
        <taxon>Eurotiales</taxon>
        <taxon>Trichocomaceae</taxon>
        <taxon>Rasamsonia</taxon>
    </lineage>
</organism>
<protein>
    <submittedName>
        <fullName evidence="2">Uncharacterized protein</fullName>
    </submittedName>
</protein>
<dbReference type="RefSeq" id="XP_013324213.1">
    <property type="nucleotide sequence ID" value="XM_013468759.1"/>
</dbReference>
<feature type="non-terminal residue" evidence="2">
    <location>
        <position position="1"/>
    </location>
</feature>
<dbReference type="GeneID" id="25320718"/>
<feature type="compositionally biased region" description="Basic residues" evidence="1">
    <location>
        <begin position="1"/>
        <end position="10"/>
    </location>
</feature>
<reference evidence="2 3" key="1">
    <citation type="submission" date="2015-04" db="EMBL/GenBank/DDBJ databases">
        <authorList>
            <person name="Heijne W.H."/>
            <person name="Fedorova N.D."/>
            <person name="Nierman W.C."/>
            <person name="Vollebregt A.W."/>
            <person name="Zhao Z."/>
            <person name="Wu L."/>
            <person name="Kumar M."/>
            <person name="Stam H."/>
            <person name="van den Berg M.A."/>
            <person name="Pel H.J."/>
        </authorList>
    </citation>
    <scope>NUCLEOTIDE SEQUENCE [LARGE SCALE GENOMIC DNA]</scope>
    <source>
        <strain evidence="2 3">CBS 393.64</strain>
    </source>
</reference>
<accession>A0A0F4YIA7</accession>
<keyword evidence="3" id="KW-1185">Reference proteome</keyword>
<evidence type="ECO:0000313" key="3">
    <source>
        <dbReference type="Proteomes" id="UP000053958"/>
    </source>
</evidence>
<dbReference type="AlphaFoldDB" id="A0A0F4YIA7"/>
<evidence type="ECO:0000256" key="1">
    <source>
        <dbReference type="SAM" id="MobiDB-lite"/>
    </source>
</evidence>
<dbReference type="EMBL" id="LASV01000603">
    <property type="protein sequence ID" value="KKA17601.1"/>
    <property type="molecule type" value="Genomic_DNA"/>
</dbReference>